<dbReference type="PANTHER" id="PTHR33643:SF1">
    <property type="entry name" value="UREASE ACCESSORY PROTEIN D"/>
    <property type="match status" value="1"/>
</dbReference>
<keyword evidence="5" id="KW-1185">Reference proteome</keyword>
<gene>
    <name evidence="3" type="primary">ureD</name>
    <name evidence="4" type="ORF">GGQ63_001468</name>
</gene>
<evidence type="ECO:0000256" key="1">
    <source>
        <dbReference type="ARBA" id="ARBA00007177"/>
    </source>
</evidence>
<dbReference type="PANTHER" id="PTHR33643">
    <property type="entry name" value="UREASE ACCESSORY PROTEIN D"/>
    <property type="match status" value="1"/>
</dbReference>
<dbReference type="Pfam" id="PF01774">
    <property type="entry name" value="UreD"/>
    <property type="match status" value="1"/>
</dbReference>
<evidence type="ECO:0000313" key="5">
    <source>
        <dbReference type="Proteomes" id="UP000523821"/>
    </source>
</evidence>
<evidence type="ECO:0000256" key="3">
    <source>
        <dbReference type="HAMAP-Rule" id="MF_01384"/>
    </source>
</evidence>
<dbReference type="InterPro" id="IPR002669">
    <property type="entry name" value="UreD"/>
</dbReference>
<dbReference type="HAMAP" id="MF_01384">
    <property type="entry name" value="UreD"/>
    <property type="match status" value="1"/>
</dbReference>
<comment type="subcellular location">
    <subcellularLocation>
        <location evidence="3">Cytoplasm</location>
    </subcellularLocation>
</comment>
<evidence type="ECO:0000256" key="2">
    <source>
        <dbReference type="ARBA" id="ARBA00023186"/>
    </source>
</evidence>
<accession>A0A7W9FL80</accession>
<dbReference type="RefSeq" id="WP_183854187.1">
    <property type="nucleotide sequence ID" value="NZ_JACHOO010000003.1"/>
</dbReference>
<comment type="similarity">
    <text evidence="1 3">Belongs to the UreD family.</text>
</comment>
<comment type="subunit">
    <text evidence="3">UreD, UreF and UreG form a complex that acts as a GTP-hydrolysis-dependent molecular chaperone, activating the urease apoprotein by helping to assemble the nickel containing metallocenter of UreC. The UreE protein probably delivers the nickel.</text>
</comment>
<dbReference type="EMBL" id="JACHOO010000003">
    <property type="protein sequence ID" value="MBB5752414.1"/>
    <property type="molecule type" value="Genomic_DNA"/>
</dbReference>
<reference evidence="4 5" key="1">
    <citation type="submission" date="2020-08" db="EMBL/GenBank/DDBJ databases">
        <title>Genomic Encyclopedia of Type Strains, Phase IV (KMG-IV): sequencing the most valuable type-strain genomes for metagenomic binning, comparative biology and taxonomic classification.</title>
        <authorList>
            <person name="Goeker M."/>
        </authorList>
    </citation>
    <scope>NUCLEOTIDE SEQUENCE [LARGE SCALE GENOMIC DNA]</scope>
    <source>
        <strain evidence="4 5">DSM 16268</strain>
    </source>
</reference>
<sequence length="282" mass="29582">MRSVDEAAAGGGGAVALERARGHARVVFRRTDGRDRLDTFYQQGCAKVRLPRVEPGRPPEAVLINTSGGITGGDVLLYEVEAQAGASLVATTQAAERIYRRSAGIGVVESRLAAGDGARLDWLPQETILFDGSALSRRLEVDLGAGAAFTAIESLVFGRTAMGETVRDVALSDRWRIRRQGRLVYADGVAIEGDAAAVLEGGATGGGARAVATILQVAEGAAERRDAARDLAAGLPGEIGVSVFAGLIVFRILAVDGRALRAATVPILEFLCGRPLPRVWHC</sequence>
<keyword evidence="2 3" id="KW-0143">Chaperone</keyword>
<organism evidence="4 5">
    <name type="scientific">Prosthecomicrobium pneumaticum</name>
    <dbReference type="NCBI Taxonomy" id="81895"/>
    <lineage>
        <taxon>Bacteria</taxon>
        <taxon>Pseudomonadati</taxon>
        <taxon>Pseudomonadota</taxon>
        <taxon>Alphaproteobacteria</taxon>
        <taxon>Hyphomicrobiales</taxon>
        <taxon>Kaistiaceae</taxon>
        <taxon>Prosthecomicrobium</taxon>
    </lineage>
</organism>
<comment type="caution">
    <text evidence="4">The sequence shown here is derived from an EMBL/GenBank/DDBJ whole genome shotgun (WGS) entry which is preliminary data.</text>
</comment>
<comment type="function">
    <text evidence="3">Required for maturation of urease via the functional incorporation of the urease nickel metallocenter.</text>
</comment>
<protein>
    <recommendedName>
        <fullName evidence="3">Urease accessory protein UreD</fullName>
    </recommendedName>
</protein>
<dbReference type="GO" id="GO:0005737">
    <property type="term" value="C:cytoplasm"/>
    <property type="evidence" value="ECO:0007669"/>
    <property type="project" value="UniProtKB-SubCell"/>
</dbReference>
<name>A0A7W9FL80_9HYPH</name>
<dbReference type="Proteomes" id="UP000523821">
    <property type="component" value="Unassembled WGS sequence"/>
</dbReference>
<keyword evidence="3" id="KW-0963">Cytoplasm</keyword>
<dbReference type="GO" id="GO:0016151">
    <property type="term" value="F:nickel cation binding"/>
    <property type="evidence" value="ECO:0007669"/>
    <property type="project" value="UniProtKB-UniRule"/>
</dbReference>
<dbReference type="AlphaFoldDB" id="A0A7W9FL80"/>
<keyword evidence="3" id="KW-0996">Nickel insertion</keyword>
<evidence type="ECO:0000313" key="4">
    <source>
        <dbReference type="EMBL" id="MBB5752414.1"/>
    </source>
</evidence>
<proteinExistence type="inferred from homology"/>